<comment type="caution">
    <text evidence="1">The sequence shown here is derived from an EMBL/GenBank/DDBJ whole genome shotgun (WGS) entry which is preliminary data.</text>
</comment>
<accession>A0AB73LTA1</accession>
<dbReference type="Proteomes" id="UP000180113">
    <property type="component" value="Unassembled WGS sequence"/>
</dbReference>
<evidence type="ECO:0008006" key="3">
    <source>
        <dbReference type="Google" id="ProtNLM"/>
    </source>
</evidence>
<reference evidence="1 2" key="1">
    <citation type="submission" date="2016-10" db="EMBL/GenBank/DDBJ databases">
        <title>Evaluation of Human, Animal and Environmental Mycobacterium chelonae Isolates by Core Genome Phylogenomic Analysis, Targeted Gene Comparison, and Anti-microbial Susceptibility Patterns: A Tale of Mistaken Identities.</title>
        <authorList>
            <person name="Fogelson S.B."/>
            <person name="Camus A.C."/>
            <person name="Lorenz W."/>
            <person name="Vasireddy R."/>
            <person name="Vasireddy S."/>
            <person name="Smith T."/>
            <person name="Brown-Elliott B.A."/>
            <person name="Wallace R.J.Jr."/>
            <person name="Hasan N.A."/>
            <person name="Reischl U."/>
            <person name="Sanchez S."/>
        </authorList>
    </citation>
    <scope>NUCLEOTIDE SEQUENCE [LARGE SCALE GENOMIC DNA]</scope>
    <source>
        <strain evidence="1 2">42895</strain>
    </source>
</reference>
<dbReference type="AlphaFoldDB" id="A0AB73LTA1"/>
<evidence type="ECO:0000313" key="1">
    <source>
        <dbReference type="EMBL" id="OHT54949.1"/>
    </source>
</evidence>
<dbReference type="EMBL" id="MLHW01000001">
    <property type="protein sequence ID" value="OHT54949.1"/>
    <property type="molecule type" value="Genomic_DNA"/>
</dbReference>
<protein>
    <recommendedName>
        <fullName evidence="3">Secreted protein</fullName>
    </recommendedName>
</protein>
<name>A0AB73LTA1_MYCCH</name>
<organism evidence="1 2">
    <name type="scientific">Mycobacteroides chelonae</name>
    <name type="common">Mycobacterium chelonae</name>
    <dbReference type="NCBI Taxonomy" id="1774"/>
    <lineage>
        <taxon>Bacteria</taxon>
        <taxon>Bacillati</taxon>
        <taxon>Actinomycetota</taxon>
        <taxon>Actinomycetes</taxon>
        <taxon>Mycobacteriales</taxon>
        <taxon>Mycobacteriaceae</taxon>
        <taxon>Mycobacteroides</taxon>
    </lineage>
</organism>
<proteinExistence type="predicted"/>
<sequence length="82" mass="9037">MLRLLTRISLFRALLPSLLGRPLSARVVDRDSVVLVQRWLVDTALVVRLLRGQTRRLELGTPTAFQTASGPRRTGRISGSAG</sequence>
<gene>
    <name evidence="1" type="ORF">BKG62_01785</name>
</gene>
<evidence type="ECO:0000313" key="2">
    <source>
        <dbReference type="Proteomes" id="UP000180113"/>
    </source>
</evidence>